<name>A0ABN7WW69_GIGMA</name>
<evidence type="ECO:0000313" key="2">
    <source>
        <dbReference type="EMBL" id="CAG8840592.1"/>
    </source>
</evidence>
<protein>
    <submittedName>
        <fullName evidence="2">10027_t:CDS:1</fullName>
    </submittedName>
</protein>
<accession>A0ABN7WW69</accession>
<reference evidence="2 3" key="1">
    <citation type="submission" date="2021-06" db="EMBL/GenBank/DDBJ databases">
        <authorList>
            <person name="Kallberg Y."/>
            <person name="Tangrot J."/>
            <person name="Rosling A."/>
        </authorList>
    </citation>
    <scope>NUCLEOTIDE SEQUENCE [LARGE SCALE GENOMIC DNA]</scope>
    <source>
        <strain evidence="2 3">120-4 pot B 10/14</strain>
    </source>
</reference>
<dbReference type="PANTHER" id="PTHR13138">
    <property type="entry name" value="PROTEIN LIN1"/>
    <property type="match status" value="1"/>
</dbReference>
<feature type="compositionally biased region" description="Basic residues" evidence="1">
    <location>
        <begin position="246"/>
        <end position="261"/>
    </location>
</feature>
<evidence type="ECO:0000256" key="1">
    <source>
        <dbReference type="SAM" id="MobiDB-lite"/>
    </source>
</evidence>
<feature type="compositionally biased region" description="Basic and acidic residues" evidence="1">
    <location>
        <begin position="274"/>
        <end position="289"/>
    </location>
</feature>
<dbReference type="EMBL" id="CAJVQB010063235">
    <property type="protein sequence ID" value="CAG8840592.1"/>
    <property type="molecule type" value="Genomic_DNA"/>
</dbReference>
<proteinExistence type="predicted"/>
<feature type="region of interest" description="Disordered" evidence="1">
    <location>
        <begin position="43"/>
        <end position="89"/>
    </location>
</feature>
<gene>
    <name evidence="2" type="ORF">GMARGA_LOCUS34985</name>
</gene>
<dbReference type="Proteomes" id="UP000789901">
    <property type="component" value="Unassembled WGS sequence"/>
</dbReference>
<organism evidence="2 3">
    <name type="scientific">Gigaspora margarita</name>
    <dbReference type="NCBI Taxonomy" id="4874"/>
    <lineage>
        <taxon>Eukaryota</taxon>
        <taxon>Fungi</taxon>
        <taxon>Fungi incertae sedis</taxon>
        <taxon>Mucoromycota</taxon>
        <taxon>Glomeromycotina</taxon>
        <taxon>Glomeromycetes</taxon>
        <taxon>Diversisporales</taxon>
        <taxon>Gigasporaceae</taxon>
        <taxon>Gigaspora</taxon>
    </lineage>
</organism>
<sequence>TIRITHFKFMSSKRVRFTGESSETNQDVEDDFEFDHENVLESAKKRRGAVKLEGYASDETDTSDDDGTDRFKRRKGNIKEKTTENNLDDMDDMFAEDEPVSNQKEVYDTDKKKIRYLDSDEIVGQDYSSKDTFDDESGEPMIEAFNMKAELEEGKFDEAGNYIRNKKDPEAFHDNWLQGISRKDIEKARIAHEKQEQERKLKEAQEASNVPMDRISIWKELLTIMKRGEKLLDTFQRLGGGAGAKSKNKRASRQYSKKPKGKSMEVSESSQPPEQKELSAEEIEQQQRKKSIERLTDLSDKMMALGHFSVYEDTWEQILENLKKEGAVSDSVEYDQM</sequence>
<dbReference type="InterPro" id="IPR039905">
    <property type="entry name" value="CD2BP2/Lin1"/>
</dbReference>
<keyword evidence="3" id="KW-1185">Reference proteome</keyword>
<dbReference type="PANTHER" id="PTHR13138:SF3">
    <property type="entry name" value="CD2 ANTIGEN CYTOPLASMIC TAIL-BINDING PROTEIN 2"/>
    <property type="match status" value="1"/>
</dbReference>
<evidence type="ECO:0000313" key="3">
    <source>
        <dbReference type="Proteomes" id="UP000789901"/>
    </source>
</evidence>
<feature type="non-terminal residue" evidence="2">
    <location>
        <position position="1"/>
    </location>
</feature>
<comment type="caution">
    <text evidence="2">The sequence shown here is derived from an EMBL/GenBank/DDBJ whole genome shotgun (WGS) entry which is preliminary data.</text>
</comment>
<feature type="region of interest" description="Disordered" evidence="1">
    <location>
        <begin position="238"/>
        <end position="289"/>
    </location>
</feature>
<feature type="compositionally biased region" description="Acidic residues" evidence="1">
    <location>
        <begin position="56"/>
        <end position="67"/>
    </location>
</feature>